<dbReference type="GO" id="GO:0005634">
    <property type="term" value="C:nucleus"/>
    <property type="evidence" value="ECO:0007669"/>
    <property type="project" value="UniProtKB-SubCell"/>
</dbReference>
<evidence type="ECO:0000259" key="6">
    <source>
        <dbReference type="PROSITE" id="PS50888"/>
    </source>
</evidence>
<protein>
    <recommendedName>
        <fullName evidence="6">BHLH domain-containing protein</fullName>
    </recommendedName>
</protein>
<evidence type="ECO:0000313" key="8">
    <source>
        <dbReference type="Proteomes" id="UP001153076"/>
    </source>
</evidence>
<reference evidence="7" key="1">
    <citation type="submission" date="2022-04" db="EMBL/GenBank/DDBJ databases">
        <title>Carnegiea gigantea Genome sequencing and assembly v2.</title>
        <authorList>
            <person name="Copetti D."/>
            <person name="Sanderson M.J."/>
            <person name="Burquez A."/>
            <person name="Wojciechowski M.F."/>
        </authorList>
    </citation>
    <scope>NUCLEOTIDE SEQUENCE</scope>
    <source>
        <strain evidence="7">SGP5-SGP5p</strain>
        <tissue evidence="7">Aerial part</tissue>
    </source>
</reference>
<evidence type="ECO:0000256" key="1">
    <source>
        <dbReference type="ARBA" id="ARBA00004123"/>
    </source>
</evidence>
<evidence type="ECO:0000256" key="5">
    <source>
        <dbReference type="SAM" id="MobiDB-lite"/>
    </source>
</evidence>
<keyword evidence="2" id="KW-0805">Transcription regulation</keyword>
<dbReference type="SMART" id="SM00353">
    <property type="entry name" value="HLH"/>
    <property type="match status" value="1"/>
</dbReference>
<dbReference type="PROSITE" id="PS50888">
    <property type="entry name" value="BHLH"/>
    <property type="match status" value="1"/>
</dbReference>
<dbReference type="Proteomes" id="UP001153076">
    <property type="component" value="Unassembled WGS sequence"/>
</dbReference>
<evidence type="ECO:0000313" key="7">
    <source>
        <dbReference type="EMBL" id="KAJ8422912.1"/>
    </source>
</evidence>
<keyword evidence="4" id="KW-0539">Nucleus</keyword>
<accession>A0A9Q1JFW7</accession>
<dbReference type="Gene3D" id="4.10.280.10">
    <property type="entry name" value="Helix-loop-helix DNA-binding domain"/>
    <property type="match status" value="1"/>
</dbReference>
<proteinExistence type="predicted"/>
<dbReference type="PANTHER" id="PTHR12565:SF321">
    <property type="entry name" value="TRANSCRIPTION FACTOR BHLH089"/>
    <property type="match status" value="1"/>
</dbReference>
<dbReference type="SUPFAM" id="SSF47459">
    <property type="entry name" value="HLH, helix-loop-helix DNA-binding domain"/>
    <property type="match status" value="1"/>
</dbReference>
<sequence>MDPPLISDGSFSTANPSLSEIWPFTCGGSGSGDYGGGLVALRMGSDGFVNGLIDGIVNGSGGGGVCGMMNRDGSIEESTVTGQSGSFGGGDNGNGCGGIARRRRENVSEDESSKLVCTTSRGNELKESNVKRVKTSNSSDENGSSKAEVETSSAGGKKCAEKQAELPKDYIHVRARRGQATDSHSLAERARRQKISERMKILQDLVPGCSKVIGKALVLDEIINYIQSLQRQVEFLSMKLEAVTSGMIPLINGFHSKEVNQLALTPFDASGMMVGAQAESESAAVGGASAGAQAEWLHMQLGGSFERTA</sequence>
<dbReference type="Pfam" id="PF00010">
    <property type="entry name" value="HLH"/>
    <property type="match status" value="1"/>
</dbReference>
<dbReference type="InterPro" id="IPR011598">
    <property type="entry name" value="bHLH_dom"/>
</dbReference>
<dbReference type="PANTHER" id="PTHR12565">
    <property type="entry name" value="STEROL REGULATORY ELEMENT-BINDING PROTEIN"/>
    <property type="match status" value="1"/>
</dbReference>
<evidence type="ECO:0000256" key="2">
    <source>
        <dbReference type="ARBA" id="ARBA00023015"/>
    </source>
</evidence>
<dbReference type="InterPro" id="IPR036638">
    <property type="entry name" value="HLH_DNA-bd_sf"/>
</dbReference>
<keyword evidence="8" id="KW-1185">Reference proteome</keyword>
<dbReference type="FunFam" id="4.10.280.10:FF:000002">
    <property type="entry name" value="Basic helix-loop-helix transcription factor"/>
    <property type="match status" value="1"/>
</dbReference>
<feature type="domain" description="BHLH" evidence="6">
    <location>
        <begin position="179"/>
        <end position="229"/>
    </location>
</feature>
<evidence type="ECO:0000256" key="3">
    <source>
        <dbReference type="ARBA" id="ARBA00023163"/>
    </source>
</evidence>
<evidence type="ECO:0000256" key="4">
    <source>
        <dbReference type="ARBA" id="ARBA00023242"/>
    </source>
</evidence>
<feature type="compositionally biased region" description="Polar residues" evidence="5">
    <location>
        <begin position="135"/>
        <end position="154"/>
    </location>
</feature>
<organism evidence="7 8">
    <name type="scientific">Carnegiea gigantea</name>
    <dbReference type="NCBI Taxonomy" id="171969"/>
    <lineage>
        <taxon>Eukaryota</taxon>
        <taxon>Viridiplantae</taxon>
        <taxon>Streptophyta</taxon>
        <taxon>Embryophyta</taxon>
        <taxon>Tracheophyta</taxon>
        <taxon>Spermatophyta</taxon>
        <taxon>Magnoliopsida</taxon>
        <taxon>eudicotyledons</taxon>
        <taxon>Gunneridae</taxon>
        <taxon>Pentapetalae</taxon>
        <taxon>Caryophyllales</taxon>
        <taxon>Cactineae</taxon>
        <taxon>Cactaceae</taxon>
        <taxon>Cactoideae</taxon>
        <taxon>Echinocereeae</taxon>
        <taxon>Carnegiea</taxon>
    </lineage>
</organism>
<name>A0A9Q1JFW7_9CARY</name>
<keyword evidence="3" id="KW-0804">Transcription</keyword>
<dbReference type="InterPro" id="IPR024097">
    <property type="entry name" value="bHLH_ZIP_TF"/>
</dbReference>
<comment type="caution">
    <text evidence="7">The sequence shown here is derived from an EMBL/GenBank/DDBJ whole genome shotgun (WGS) entry which is preliminary data.</text>
</comment>
<dbReference type="GO" id="GO:0046983">
    <property type="term" value="F:protein dimerization activity"/>
    <property type="evidence" value="ECO:0007669"/>
    <property type="project" value="InterPro"/>
</dbReference>
<feature type="region of interest" description="Disordered" evidence="5">
    <location>
        <begin position="76"/>
        <end position="161"/>
    </location>
</feature>
<feature type="compositionally biased region" description="Gly residues" evidence="5">
    <location>
        <begin position="85"/>
        <end position="98"/>
    </location>
</feature>
<dbReference type="EMBL" id="JAKOGI010002109">
    <property type="protein sequence ID" value="KAJ8422912.1"/>
    <property type="molecule type" value="Genomic_DNA"/>
</dbReference>
<dbReference type="CDD" id="cd18919">
    <property type="entry name" value="bHLH_AtBPE_like"/>
    <property type="match status" value="1"/>
</dbReference>
<dbReference type="OrthoDB" id="678327at2759"/>
<dbReference type="GO" id="GO:0003700">
    <property type="term" value="F:DNA-binding transcription factor activity"/>
    <property type="evidence" value="ECO:0007669"/>
    <property type="project" value="TreeGrafter"/>
</dbReference>
<dbReference type="AlphaFoldDB" id="A0A9Q1JFW7"/>
<comment type="subcellular location">
    <subcellularLocation>
        <location evidence="1">Nucleus</location>
    </subcellularLocation>
</comment>
<gene>
    <name evidence="7" type="ORF">Cgig2_016485</name>
</gene>